<organism evidence="1">
    <name type="scientific">freshwater metagenome</name>
    <dbReference type="NCBI Taxonomy" id="449393"/>
    <lineage>
        <taxon>unclassified sequences</taxon>
        <taxon>metagenomes</taxon>
        <taxon>ecological metagenomes</taxon>
    </lineage>
</organism>
<dbReference type="AlphaFoldDB" id="A0A6J6F3W3"/>
<reference evidence="1" key="1">
    <citation type="submission" date="2020-05" db="EMBL/GenBank/DDBJ databases">
        <authorList>
            <person name="Chiriac C."/>
            <person name="Salcher M."/>
            <person name="Ghai R."/>
            <person name="Kavagutti S V."/>
        </authorList>
    </citation>
    <scope>NUCLEOTIDE SEQUENCE</scope>
</reference>
<name>A0A6J6F3W3_9ZZZZ</name>
<accession>A0A6J6F3W3</accession>
<evidence type="ECO:0000313" key="1">
    <source>
        <dbReference type="EMBL" id="CAB4579518.1"/>
    </source>
</evidence>
<dbReference type="EMBL" id="CAEZTU010000035">
    <property type="protein sequence ID" value="CAB4579518.1"/>
    <property type="molecule type" value="Genomic_DNA"/>
</dbReference>
<proteinExistence type="predicted"/>
<gene>
    <name evidence="1" type="ORF">UFOPK1740_00807</name>
</gene>
<protein>
    <submittedName>
        <fullName evidence="1">Unannotated protein</fullName>
    </submittedName>
</protein>
<sequence>MSQSATSSAPAWVAAFTTSKAKFLLLRYPSKKCSASRNTLLPSDVRKATVSLIMAMFSSNVVFKANSTWRSKDFATKVIT</sequence>